<evidence type="ECO:0000256" key="1">
    <source>
        <dbReference type="ARBA" id="ARBA00000085"/>
    </source>
</evidence>
<evidence type="ECO:0000256" key="3">
    <source>
        <dbReference type="ARBA" id="ARBA00022679"/>
    </source>
</evidence>
<dbReference type="AlphaFoldDB" id="A0A132BUS3"/>
<keyword evidence="9" id="KW-1185">Reference proteome</keyword>
<dbReference type="PANTHER" id="PTHR42878">
    <property type="entry name" value="TWO-COMPONENT HISTIDINE KINASE"/>
    <property type="match status" value="1"/>
</dbReference>
<keyword evidence="4" id="KW-0418">Kinase</keyword>
<gene>
    <name evidence="8" type="primary">cph1_10</name>
    <name evidence="8" type="ORF">TRIHO_32500</name>
</gene>
<feature type="modified residue" description="4-aspartylphosphate" evidence="5">
    <location>
        <position position="55"/>
    </location>
</feature>
<dbReference type="GO" id="GO:0007234">
    <property type="term" value="P:osmosensory signaling via phosphorelay pathway"/>
    <property type="evidence" value="ECO:0007669"/>
    <property type="project" value="TreeGrafter"/>
</dbReference>
<evidence type="ECO:0000313" key="8">
    <source>
        <dbReference type="EMBL" id="KUP91946.1"/>
    </source>
</evidence>
<dbReference type="SUPFAM" id="SSF55874">
    <property type="entry name" value="ATPase domain of HSP90 chaperone/DNA topoisomerase II/histidine kinase"/>
    <property type="match status" value="1"/>
</dbReference>
<dbReference type="InterPro" id="IPR005467">
    <property type="entry name" value="His_kinase_dom"/>
</dbReference>
<dbReference type="SUPFAM" id="SSF52172">
    <property type="entry name" value="CheY-like"/>
    <property type="match status" value="1"/>
</dbReference>
<dbReference type="GO" id="GO:0030295">
    <property type="term" value="F:protein kinase activator activity"/>
    <property type="evidence" value="ECO:0007669"/>
    <property type="project" value="TreeGrafter"/>
</dbReference>
<comment type="caution">
    <text evidence="8">The sequence shown here is derived from an EMBL/GenBank/DDBJ whole genome shotgun (WGS) entry which is preliminary data.</text>
</comment>
<keyword evidence="3 8" id="KW-0808">Transferase</keyword>
<dbReference type="OrthoDB" id="9760752at2"/>
<dbReference type="InterPro" id="IPR036890">
    <property type="entry name" value="HATPase_C_sf"/>
</dbReference>
<dbReference type="PROSITE" id="PS50109">
    <property type="entry name" value="HIS_KIN"/>
    <property type="match status" value="1"/>
</dbReference>
<dbReference type="Gene3D" id="3.40.50.2300">
    <property type="match status" value="1"/>
</dbReference>
<dbReference type="GO" id="GO:0000156">
    <property type="term" value="F:phosphorelay response regulator activity"/>
    <property type="evidence" value="ECO:0007669"/>
    <property type="project" value="TreeGrafter"/>
</dbReference>
<dbReference type="InterPro" id="IPR004358">
    <property type="entry name" value="Sig_transdc_His_kin-like_C"/>
</dbReference>
<evidence type="ECO:0000259" key="7">
    <source>
        <dbReference type="PROSITE" id="PS50110"/>
    </source>
</evidence>
<dbReference type="Proteomes" id="UP000068382">
    <property type="component" value="Unassembled WGS sequence"/>
</dbReference>
<organism evidence="8 9">
    <name type="scientific">Tritonibacter horizontis</name>
    <dbReference type="NCBI Taxonomy" id="1768241"/>
    <lineage>
        <taxon>Bacteria</taxon>
        <taxon>Pseudomonadati</taxon>
        <taxon>Pseudomonadota</taxon>
        <taxon>Alphaproteobacteria</taxon>
        <taxon>Rhodobacterales</taxon>
        <taxon>Paracoccaceae</taxon>
        <taxon>Tritonibacter</taxon>
    </lineage>
</organism>
<reference evidence="8 9" key="1">
    <citation type="submission" date="2015-12" db="EMBL/GenBank/DDBJ databases">
        <title>Genome sequence of the marine Rhodobacteraceae strain O3.65, Candidatus Tritonibacter horizontis.</title>
        <authorList>
            <person name="Poehlein A."/>
            <person name="Giebel H.A."/>
            <person name="Voget S."/>
            <person name="Brinkhoff T."/>
        </authorList>
    </citation>
    <scope>NUCLEOTIDE SEQUENCE [LARGE SCALE GENOMIC DNA]</scope>
    <source>
        <strain evidence="8 9">O3.65</strain>
    </source>
</reference>
<dbReference type="InterPro" id="IPR036097">
    <property type="entry name" value="HisK_dim/P_sf"/>
</dbReference>
<feature type="domain" description="Histidine kinase" evidence="6">
    <location>
        <begin position="143"/>
        <end position="357"/>
    </location>
</feature>
<protein>
    <recommendedName>
        <fullName evidence="2">histidine kinase</fullName>
        <ecNumber evidence="2">2.7.13.3</ecNumber>
    </recommendedName>
</protein>
<dbReference type="InterPro" id="IPR011006">
    <property type="entry name" value="CheY-like_superfamily"/>
</dbReference>
<dbReference type="EC" id="2.7.13.3" evidence="2"/>
<dbReference type="CDD" id="cd00075">
    <property type="entry name" value="HATPase"/>
    <property type="match status" value="1"/>
</dbReference>
<dbReference type="PANTHER" id="PTHR42878:SF15">
    <property type="entry name" value="BACTERIOPHYTOCHROME"/>
    <property type="match status" value="1"/>
</dbReference>
<evidence type="ECO:0000256" key="4">
    <source>
        <dbReference type="ARBA" id="ARBA00022777"/>
    </source>
</evidence>
<accession>A0A132BUS3</accession>
<dbReference type="InterPro" id="IPR003594">
    <property type="entry name" value="HATPase_dom"/>
</dbReference>
<dbReference type="Gene3D" id="3.30.565.10">
    <property type="entry name" value="Histidine kinase-like ATPase, C-terminal domain"/>
    <property type="match status" value="1"/>
</dbReference>
<name>A0A132BUS3_9RHOB</name>
<evidence type="ECO:0000313" key="9">
    <source>
        <dbReference type="Proteomes" id="UP000068382"/>
    </source>
</evidence>
<evidence type="ECO:0000256" key="5">
    <source>
        <dbReference type="PROSITE-ProRule" id="PRU00169"/>
    </source>
</evidence>
<dbReference type="PRINTS" id="PR00344">
    <property type="entry name" value="BCTRLSENSOR"/>
</dbReference>
<dbReference type="Pfam" id="PF00072">
    <property type="entry name" value="Response_reg"/>
    <property type="match status" value="1"/>
</dbReference>
<comment type="catalytic activity">
    <reaction evidence="1">
        <text>ATP + protein L-histidine = ADP + protein N-phospho-L-histidine.</text>
        <dbReference type="EC" id="2.7.13.3"/>
    </reaction>
</comment>
<dbReference type="SMART" id="SM00448">
    <property type="entry name" value="REC"/>
    <property type="match status" value="1"/>
</dbReference>
<evidence type="ECO:0000259" key="6">
    <source>
        <dbReference type="PROSITE" id="PS50109"/>
    </source>
</evidence>
<sequence>MDNLEFIVIDDDEGDCRAITRFLSRIFPKSNICSSLGDGAIVDQVEREPHVALVDYGLPGDNGIIRMEQLRISWPSTAFIIMTGQGDQEIARDSIKRGAIDYIQKNKISESSLERMVNSALAYAQIKMRMEDQQRELEIFSDVLIHDFKSPIRSINFLVDELKIGLEENDKASTDNVMRLLKRSASRMGTLMDSLGCHVSATREVTFEPASAFGIAEAAKEAIASVIAESSADIRLEFEDFELLCCAPQLSQLFQNLFSNSIKYSGENTPLVTVTASRDEPGKVTFQITDNGIGIPQEFRERAFEPFKRAPGATSVPGTGLGLATCRKVATRHGGKIWCDAESTDGTTIFLRLSIGEI</sequence>
<dbReference type="CDD" id="cd00156">
    <property type="entry name" value="REC"/>
    <property type="match status" value="1"/>
</dbReference>
<dbReference type="GO" id="GO:0000155">
    <property type="term" value="F:phosphorelay sensor kinase activity"/>
    <property type="evidence" value="ECO:0007669"/>
    <property type="project" value="InterPro"/>
</dbReference>
<dbReference type="RefSeq" id="WP_068245999.1">
    <property type="nucleotide sequence ID" value="NZ_LPUY01000082.1"/>
</dbReference>
<dbReference type="Pfam" id="PF02518">
    <property type="entry name" value="HATPase_c"/>
    <property type="match status" value="1"/>
</dbReference>
<dbReference type="EMBL" id="LPUY01000082">
    <property type="protein sequence ID" value="KUP91946.1"/>
    <property type="molecule type" value="Genomic_DNA"/>
</dbReference>
<dbReference type="SUPFAM" id="SSF47384">
    <property type="entry name" value="Homodimeric domain of signal transducing histidine kinase"/>
    <property type="match status" value="1"/>
</dbReference>
<dbReference type="PROSITE" id="PS50110">
    <property type="entry name" value="RESPONSE_REGULATORY"/>
    <property type="match status" value="1"/>
</dbReference>
<dbReference type="InterPro" id="IPR050351">
    <property type="entry name" value="BphY/WalK/GraS-like"/>
</dbReference>
<proteinExistence type="predicted"/>
<evidence type="ECO:0000256" key="2">
    <source>
        <dbReference type="ARBA" id="ARBA00012438"/>
    </source>
</evidence>
<dbReference type="InterPro" id="IPR001789">
    <property type="entry name" value="Sig_transdc_resp-reg_receiver"/>
</dbReference>
<dbReference type="SMART" id="SM00387">
    <property type="entry name" value="HATPase_c"/>
    <property type="match status" value="1"/>
</dbReference>
<feature type="domain" description="Response regulatory" evidence="7">
    <location>
        <begin position="5"/>
        <end position="120"/>
    </location>
</feature>
<keyword evidence="5" id="KW-0597">Phosphoprotein</keyword>